<keyword evidence="8" id="KW-0833">Ubl conjugation pathway</keyword>
<feature type="region of interest" description="Disordered" evidence="12">
    <location>
        <begin position="383"/>
        <end position="457"/>
    </location>
</feature>
<dbReference type="InterPro" id="IPR001841">
    <property type="entry name" value="Znf_RING"/>
</dbReference>
<protein>
    <recommendedName>
        <fullName evidence="3">RING-type E3 ubiquitin transferase</fullName>
        <ecNumber evidence="3">2.3.2.27</ecNumber>
    </recommendedName>
</protein>
<keyword evidence="10" id="KW-0539">Nucleus</keyword>
<evidence type="ECO:0000256" key="5">
    <source>
        <dbReference type="ARBA" id="ARBA00022723"/>
    </source>
</evidence>
<dbReference type="GO" id="GO:0061630">
    <property type="term" value="F:ubiquitin protein ligase activity"/>
    <property type="evidence" value="ECO:0007669"/>
    <property type="project" value="UniProtKB-EC"/>
</dbReference>
<dbReference type="SMART" id="SM00184">
    <property type="entry name" value="RING"/>
    <property type="match status" value="1"/>
</dbReference>
<dbReference type="EMBL" id="VJMJ01000118">
    <property type="protein sequence ID" value="KAF0734077.1"/>
    <property type="molecule type" value="Genomic_DNA"/>
</dbReference>
<keyword evidence="5" id="KW-0479">Metal-binding</keyword>
<feature type="compositionally biased region" description="Basic and acidic residues" evidence="12">
    <location>
        <begin position="383"/>
        <end position="393"/>
    </location>
</feature>
<comment type="catalytic activity">
    <reaction evidence="1">
        <text>S-ubiquitinyl-[E2 ubiquitin-conjugating enzyme]-L-cysteine + [acceptor protein]-L-lysine = [E2 ubiquitin-conjugating enzyme]-L-cysteine + N(6)-ubiquitinyl-[acceptor protein]-L-lysine.</text>
        <dbReference type="EC" id="2.3.2.27"/>
    </reaction>
</comment>
<dbReference type="SUPFAM" id="SSF57850">
    <property type="entry name" value="RING/U-box"/>
    <property type="match status" value="1"/>
</dbReference>
<evidence type="ECO:0000259" key="13">
    <source>
        <dbReference type="PROSITE" id="PS50089"/>
    </source>
</evidence>
<evidence type="ECO:0000256" key="3">
    <source>
        <dbReference type="ARBA" id="ARBA00012483"/>
    </source>
</evidence>
<dbReference type="AlphaFoldDB" id="A0A6G0X2E5"/>
<evidence type="ECO:0000313" key="15">
    <source>
        <dbReference type="Proteomes" id="UP000481153"/>
    </source>
</evidence>
<dbReference type="PANTHER" id="PTHR23328">
    <property type="entry name" value="RING-TYPE DOMAIN-CONTAINING PROTEIN"/>
    <property type="match status" value="1"/>
</dbReference>
<dbReference type="InterPro" id="IPR013083">
    <property type="entry name" value="Znf_RING/FYVE/PHD"/>
</dbReference>
<evidence type="ECO:0000256" key="9">
    <source>
        <dbReference type="ARBA" id="ARBA00022833"/>
    </source>
</evidence>
<dbReference type="PROSITE" id="PS50089">
    <property type="entry name" value="ZF_RING_2"/>
    <property type="match status" value="1"/>
</dbReference>
<dbReference type="GO" id="GO:0008270">
    <property type="term" value="F:zinc ion binding"/>
    <property type="evidence" value="ECO:0007669"/>
    <property type="project" value="UniProtKB-KW"/>
</dbReference>
<reference evidence="14 15" key="1">
    <citation type="submission" date="2019-07" db="EMBL/GenBank/DDBJ databases">
        <title>Genomics analysis of Aphanomyces spp. identifies a new class of oomycete effector associated with host adaptation.</title>
        <authorList>
            <person name="Gaulin E."/>
        </authorList>
    </citation>
    <scope>NUCLEOTIDE SEQUENCE [LARGE SCALE GENOMIC DNA]</scope>
    <source>
        <strain evidence="14 15">ATCC 201684</strain>
    </source>
</reference>
<comment type="caution">
    <text evidence="14">The sequence shown here is derived from an EMBL/GenBank/DDBJ whole genome shotgun (WGS) entry which is preliminary data.</text>
</comment>
<dbReference type="Gene3D" id="3.30.40.10">
    <property type="entry name" value="Zinc/RING finger domain, C3HC4 (zinc finger)"/>
    <property type="match status" value="1"/>
</dbReference>
<sequence>MDERSQVLEELQCIICHECLYKPMTLACGHSFCRLCLLKSCEAQGTTDQCTCAICREPLCGCVDKLNVNVKLWNVIRIMYPDGKEEAEEEAQFQAAKAIFEVQQEIRYTANASEVSIDDNHRREQPRVGLEDARDSLDMHPYQTNQRPYNDGGIDSNPWIMRLEEHVAEELRIRRSIVMDPNDENIDGRLTMRLAFGLVEFPSIFEAYVDGQTCQIAMLQMEEDEESDSGFPVFMAESGEDDALVVPNFFGSVRLTVFANDDLEQPLLRRQTSARQGMIEFPNLRLDVPQGMYLFRFEDLEHDVFIEIVTEIRDPAGSSPLPVQSERQRSGRPRPLLLDHNQASTLRRRQDEWDDSEDDLDAIMDHGRANHYDSEDSFLAHEDSDLGEHHSDEEERDEEEEEEEEEAPAVRSTFRRKRHVESDSDDEDDDDAHPRTAKHQRRLPRHQIDSDEDQSED</sequence>
<evidence type="ECO:0000256" key="1">
    <source>
        <dbReference type="ARBA" id="ARBA00000900"/>
    </source>
</evidence>
<dbReference type="Proteomes" id="UP000481153">
    <property type="component" value="Unassembled WGS sequence"/>
</dbReference>
<dbReference type="EC" id="2.3.2.27" evidence="3"/>
<feature type="domain" description="RING-type" evidence="13">
    <location>
        <begin position="13"/>
        <end position="56"/>
    </location>
</feature>
<keyword evidence="15" id="KW-1185">Reference proteome</keyword>
<dbReference type="GO" id="GO:0031491">
    <property type="term" value="F:nucleosome binding"/>
    <property type="evidence" value="ECO:0007669"/>
    <property type="project" value="TreeGrafter"/>
</dbReference>
<accession>A0A6G0X2E5</accession>
<keyword evidence="9" id="KW-0862">Zinc</keyword>
<evidence type="ECO:0000256" key="4">
    <source>
        <dbReference type="ARBA" id="ARBA00022679"/>
    </source>
</evidence>
<dbReference type="GO" id="GO:0005634">
    <property type="term" value="C:nucleus"/>
    <property type="evidence" value="ECO:0007669"/>
    <property type="project" value="UniProtKB-SubCell"/>
</dbReference>
<dbReference type="InterPro" id="IPR017907">
    <property type="entry name" value="Znf_RING_CS"/>
</dbReference>
<dbReference type="VEuPathDB" id="FungiDB:AeMF1_019813"/>
<evidence type="ECO:0000256" key="7">
    <source>
        <dbReference type="ARBA" id="ARBA00022771"/>
    </source>
</evidence>
<keyword evidence="4" id="KW-0808">Transferase</keyword>
<dbReference type="InterPro" id="IPR027370">
    <property type="entry name" value="Znf-RING_euk"/>
</dbReference>
<evidence type="ECO:0000256" key="6">
    <source>
        <dbReference type="ARBA" id="ARBA00022763"/>
    </source>
</evidence>
<dbReference type="GO" id="GO:0035861">
    <property type="term" value="C:site of double-strand break"/>
    <property type="evidence" value="ECO:0007669"/>
    <property type="project" value="TreeGrafter"/>
</dbReference>
<evidence type="ECO:0000256" key="8">
    <source>
        <dbReference type="ARBA" id="ARBA00022786"/>
    </source>
</evidence>
<dbReference type="PANTHER" id="PTHR23328:SF0">
    <property type="entry name" value="RING-TYPE DOMAIN-CONTAINING PROTEIN"/>
    <property type="match status" value="1"/>
</dbReference>
<name>A0A6G0X2E5_9STRA</name>
<evidence type="ECO:0000256" key="2">
    <source>
        <dbReference type="ARBA" id="ARBA00004123"/>
    </source>
</evidence>
<dbReference type="GO" id="GO:0006302">
    <property type="term" value="P:double-strand break repair"/>
    <property type="evidence" value="ECO:0007669"/>
    <property type="project" value="TreeGrafter"/>
</dbReference>
<evidence type="ECO:0000256" key="10">
    <source>
        <dbReference type="ARBA" id="ARBA00023242"/>
    </source>
</evidence>
<dbReference type="PROSITE" id="PS00518">
    <property type="entry name" value="ZF_RING_1"/>
    <property type="match status" value="1"/>
</dbReference>
<evidence type="ECO:0000313" key="14">
    <source>
        <dbReference type="EMBL" id="KAF0734077.1"/>
    </source>
</evidence>
<organism evidence="14 15">
    <name type="scientific">Aphanomyces euteiches</name>
    <dbReference type="NCBI Taxonomy" id="100861"/>
    <lineage>
        <taxon>Eukaryota</taxon>
        <taxon>Sar</taxon>
        <taxon>Stramenopiles</taxon>
        <taxon>Oomycota</taxon>
        <taxon>Saprolegniomycetes</taxon>
        <taxon>Saprolegniales</taxon>
        <taxon>Verrucalvaceae</taxon>
        <taxon>Aphanomyces</taxon>
    </lineage>
</organism>
<keyword evidence="6" id="KW-0227">DNA damage</keyword>
<feature type="region of interest" description="Disordered" evidence="12">
    <location>
        <begin position="315"/>
        <end position="355"/>
    </location>
</feature>
<gene>
    <name evidence="14" type="ORF">Ae201684_009247</name>
</gene>
<dbReference type="InterPro" id="IPR051657">
    <property type="entry name" value="RNF168/RNF169_E3_ubiq-ligase"/>
</dbReference>
<keyword evidence="7 11" id="KW-0863">Zinc-finger</keyword>
<evidence type="ECO:0000256" key="12">
    <source>
        <dbReference type="SAM" id="MobiDB-lite"/>
    </source>
</evidence>
<proteinExistence type="predicted"/>
<feature type="compositionally biased region" description="Basic residues" evidence="12">
    <location>
        <begin position="435"/>
        <end position="445"/>
    </location>
</feature>
<comment type="subcellular location">
    <subcellularLocation>
        <location evidence="2">Nucleus</location>
    </subcellularLocation>
</comment>
<feature type="compositionally biased region" description="Acidic residues" evidence="12">
    <location>
        <begin position="394"/>
        <end position="407"/>
    </location>
</feature>
<evidence type="ECO:0000256" key="11">
    <source>
        <dbReference type="PROSITE-ProRule" id="PRU00175"/>
    </source>
</evidence>
<dbReference type="Pfam" id="PF13445">
    <property type="entry name" value="zf-RING_UBOX"/>
    <property type="match status" value="1"/>
</dbReference>